<dbReference type="EMBL" id="SDMP01000001">
    <property type="protein sequence ID" value="RYR77726.1"/>
    <property type="molecule type" value="Genomic_DNA"/>
</dbReference>
<gene>
    <name evidence="2" type="ORF">Ahy_A01g002310</name>
</gene>
<name>A0A445EQV0_ARAHY</name>
<accession>A0A445EQV0</accession>
<proteinExistence type="predicted"/>
<comment type="caution">
    <text evidence="2">The sequence shown here is derived from an EMBL/GenBank/DDBJ whole genome shotgun (WGS) entry which is preliminary data.</text>
</comment>
<dbReference type="Proteomes" id="UP000289738">
    <property type="component" value="Chromosome A01"/>
</dbReference>
<organism evidence="2 3">
    <name type="scientific">Arachis hypogaea</name>
    <name type="common">Peanut</name>
    <dbReference type="NCBI Taxonomy" id="3818"/>
    <lineage>
        <taxon>Eukaryota</taxon>
        <taxon>Viridiplantae</taxon>
        <taxon>Streptophyta</taxon>
        <taxon>Embryophyta</taxon>
        <taxon>Tracheophyta</taxon>
        <taxon>Spermatophyta</taxon>
        <taxon>Magnoliopsida</taxon>
        <taxon>eudicotyledons</taxon>
        <taxon>Gunneridae</taxon>
        <taxon>Pentapetalae</taxon>
        <taxon>rosids</taxon>
        <taxon>fabids</taxon>
        <taxon>Fabales</taxon>
        <taxon>Fabaceae</taxon>
        <taxon>Papilionoideae</taxon>
        <taxon>50 kb inversion clade</taxon>
        <taxon>dalbergioids sensu lato</taxon>
        <taxon>Dalbergieae</taxon>
        <taxon>Pterocarpus clade</taxon>
        <taxon>Arachis</taxon>
    </lineage>
</organism>
<feature type="compositionally biased region" description="Polar residues" evidence="1">
    <location>
        <begin position="124"/>
        <end position="167"/>
    </location>
</feature>
<evidence type="ECO:0000313" key="2">
    <source>
        <dbReference type="EMBL" id="RYR77726.1"/>
    </source>
</evidence>
<feature type="compositionally biased region" description="Low complexity" evidence="1">
    <location>
        <begin position="109"/>
        <end position="123"/>
    </location>
</feature>
<dbReference type="AlphaFoldDB" id="A0A445EQV0"/>
<evidence type="ECO:0000256" key="1">
    <source>
        <dbReference type="SAM" id="MobiDB-lite"/>
    </source>
</evidence>
<feature type="region of interest" description="Disordered" evidence="1">
    <location>
        <begin position="75"/>
        <end position="167"/>
    </location>
</feature>
<evidence type="ECO:0000313" key="3">
    <source>
        <dbReference type="Proteomes" id="UP000289738"/>
    </source>
</evidence>
<sequence>MELEGVDAILEQNKLMHQQIQQQMEMITKRMDGLQLAAVNTTNQPLLEWNQGEGTNVEQPQEQVQYMQNTSNSQDEFHGDTYNPSWKNHPNLKWGENHWQKNNNHHQTRNTNNQNHHANNTNQYRKTQNTYLPPHHNSQTHQNNFSAPSSNSQNYYTNPPNNFQQQSTPIIPPIDHHETRISSLEATLQALAQTTQALAKGHKEHEVIMKNIERQVGQLAKQAERPTNVLPSDTIPNPRDTEKAIKWEECKAITLRSGKKVET</sequence>
<protein>
    <submittedName>
        <fullName evidence="2">Uncharacterized protein</fullName>
    </submittedName>
</protein>
<reference evidence="2 3" key="1">
    <citation type="submission" date="2019-01" db="EMBL/GenBank/DDBJ databases">
        <title>Sequencing of cultivated peanut Arachis hypogaea provides insights into genome evolution and oil improvement.</title>
        <authorList>
            <person name="Chen X."/>
        </authorList>
    </citation>
    <scope>NUCLEOTIDE SEQUENCE [LARGE SCALE GENOMIC DNA]</scope>
    <source>
        <strain evidence="3">cv. Fuhuasheng</strain>
        <tissue evidence="2">Leaves</tissue>
    </source>
</reference>
<keyword evidence="3" id="KW-1185">Reference proteome</keyword>